<dbReference type="InterPro" id="IPR002104">
    <property type="entry name" value="Integrase_catalytic"/>
</dbReference>
<dbReference type="GO" id="GO:0015074">
    <property type="term" value="P:DNA integration"/>
    <property type="evidence" value="ECO:0007669"/>
    <property type="project" value="InterPro"/>
</dbReference>
<comment type="caution">
    <text evidence="5">The sequence shown here is derived from an EMBL/GenBank/DDBJ whole genome shotgun (WGS) entry which is preliminary data.</text>
</comment>
<evidence type="ECO:0000259" key="4">
    <source>
        <dbReference type="PROSITE" id="PS51898"/>
    </source>
</evidence>
<comment type="similarity">
    <text evidence="3">Belongs to the SEC2 family.</text>
</comment>
<organism evidence="5 6">
    <name type="scientific">Exocentrus adspersus</name>
    <dbReference type="NCBI Taxonomy" id="1586481"/>
    <lineage>
        <taxon>Eukaryota</taxon>
        <taxon>Metazoa</taxon>
        <taxon>Ecdysozoa</taxon>
        <taxon>Arthropoda</taxon>
        <taxon>Hexapoda</taxon>
        <taxon>Insecta</taxon>
        <taxon>Pterygota</taxon>
        <taxon>Neoptera</taxon>
        <taxon>Endopterygota</taxon>
        <taxon>Coleoptera</taxon>
        <taxon>Polyphaga</taxon>
        <taxon>Cucujiformia</taxon>
        <taxon>Chrysomeloidea</taxon>
        <taxon>Cerambycidae</taxon>
        <taxon>Lamiinae</taxon>
        <taxon>Acanthocinini</taxon>
        <taxon>Exocentrus</taxon>
    </lineage>
</organism>
<dbReference type="Proteomes" id="UP001159042">
    <property type="component" value="Unassembled WGS sequence"/>
</dbReference>
<keyword evidence="6" id="KW-1185">Reference proteome</keyword>
<sequence length="563" mass="63779">MENFELEDAVKEVMDGILPKKSRKIYEAQYDTFVKWCCQRKLENVNEDVLLKSKTLSSSTLWAHYSMLKTMLNVKRNIDVSKFYKLSAFLKRKSEGYKPKNPKVLTLDQIDKFLLEVPDKDFLMIKVALIFGVAGACRGKELHQLTISDVTDMDHALLVNVRNTKNNVDRNFIINNSNKNGIDLIEVCRKYMALRKPETTHSKFFVRYEKSQCTVQAIGKNTFGKIPQKVAEYLNLPNSTLYTGHCFRRTSASLLADSGASIDVWKRHGGWKSASVAEGYIENSINTKKIVADSIFGLGVGNSTESASAHQVCGSAVSASSASSTSSKNNILQNTIDGANRLLNIVNCSNLCDLVQTWACFTGVALFAKKHRRSPSHFNLKYGRENSPPESPVKEVVHITCEVESKEGLEVDPEFHKEFLVWRQKPVLDKVDPFVQRIYNEDINLCLRFNNKELSRKVSSAVETGTILIEAVSDKTKAMFPKKCALLDVPRLCFYRMNIGESDNWYSISQLCRNRIIAVCDFLNYLKYIERGLVKSSVHDVYWEIVRLRKNISLARLGLSLTS</sequence>
<dbReference type="PANTHER" id="PTHR14430">
    <property type="entry name" value="RABIN3-RELATED"/>
    <property type="match status" value="1"/>
</dbReference>
<keyword evidence="2" id="KW-0233">DNA recombination</keyword>
<dbReference type="GO" id="GO:0006310">
    <property type="term" value="P:DNA recombination"/>
    <property type="evidence" value="ECO:0007669"/>
    <property type="project" value="UniProtKB-KW"/>
</dbReference>
<dbReference type="Pfam" id="PF25555">
    <property type="entry name" value="RAB3A-like_C"/>
    <property type="match status" value="1"/>
</dbReference>
<dbReference type="GO" id="GO:0070319">
    <property type="term" value="C:Golgi to plasma membrane transport vesicle"/>
    <property type="evidence" value="ECO:0007669"/>
    <property type="project" value="TreeGrafter"/>
</dbReference>
<dbReference type="SUPFAM" id="SSF56349">
    <property type="entry name" value="DNA breaking-rejoining enzymes"/>
    <property type="match status" value="1"/>
</dbReference>
<proteinExistence type="inferred from homology"/>
<dbReference type="PANTHER" id="PTHR14430:SF0">
    <property type="entry name" value="SEC2P DOMAIN-CONTAINING PROTEIN"/>
    <property type="match status" value="1"/>
</dbReference>
<keyword evidence="1" id="KW-0175">Coiled coil</keyword>
<accession>A0AAV8W7T8</accession>
<dbReference type="Gene3D" id="1.10.443.10">
    <property type="entry name" value="Intergrase catalytic core"/>
    <property type="match status" value="1"/>
</dbReference>
<dbReference type="InterPro" id="IPR040351">
    <property type="entry name" value="RAB3IL/RAB3IP/Sec2"/>
</dbReference>
<dbReference type="GO" id="GO:0006887">
    <property type="term" value="P:exocytosis"/>
    <property type="evidence" value="ECO:0007669"/>
    <property type="project" value="TreeGrafter"/>
</dbReference>
<dbReference type="EMBL" id="JANEYG010000006">
    <property type="protein sequence ID" value="KAJ8922584.1"/>
    <property type="molecule type" value="Genomic_DNA"/>
</dbReference>
<gene>
    <name evidence="5" type="ORF">NQ315_007614</name>
</gene>
<evidence type="ECO:0000256" key="2">
    <source>
        <dbReference type="ARBA" id="ARBA00023172"/>
    </source>
</evidence>
<dbReference type="AlphaFoldDB" id="A0AAV8W7T8"/>
<evidence type="ECO:0000256" key="1">
    <source>
        <dbReference type="ARBA" id="ARBA00023054"/>
    </source>
</evidence>
<feature type="domain" description="Tyr recombinase" evidence="4">
    <location>
        <begin position="100"/>
        <end position="293"/>
    </location>
</feature>
<evidence type="ECO:0000313" key="5">
    <source>
        <dbReference type="EMBL" id="KAJ8922584.1"/>
    </source>
</evidence>
<evidence type="ECO:0000313" key="6">
    <source>
        <dbReference type="Proteomes" id="UP001159042"/>
    </source>
</evidence>
<dbReference type="GO" id="GO:0003677">
    <property type="term" value="F:DNA binding"/>
    <property type="evidence" value="ECO:0007669"/>
    <property type="project" value="InterPro"/>
</dbReference>
<dbReference type="InterPro" id="IPR011010">
    <property type="entry name" value="DNA_brk_join_enz"/>
</dbReference>
<dbReference type="InterPro" id="IPR013762">
    <property type="entry name" value="Integrase-like_cat_sf"/>
</dbReference>
<name>A0AAV8W7T8_9CUCU</name>
<dbReference type="GO" id="GO:0005085">
    <property type="term" value="F:guanyl-nucleotide exchange factor activity"/>
    <property type="evidence" value="ECO:0007669"/>
    <property type="project" value="InterPro"/>
</dbReference>
<dbReference type="CDD" id="cd00397">
    <property type="entry name" value="DNA_BRE_C"/>
    <property type="match status" value="1"/>
</dbReference>
<dbReference type="PROSITE" id="PS51898">
    <property type="entry name" value="TYR_RECOMBINASE"/>
    <property type="match status" value="1"/>
</dbReference>
<protein>
    <recommendedName>
        <fullName evidence="4">Tyr recombinase domain-containing protein</fullName>
    </recommendedName>
</protein>
<dbReference type="Pfam" id="PF00589">
    <property type="entry name" value="Phage_integrase"/>
    <property type="match status" value="1"/>
</dbReference>
<reference evidence="5 6" key="1">
    <citation type="journal article" date="2023" name="Insect Mol. Biol.">
        <title>Genome sequencing provides insights into the evolution of gene families encoding plant cell wall-degrading enzymes in longhorned beetles.</title>
        <authorList>
            <person name="Shin N.R."/>
            <person name="Okamura Y."/>
            <person name="Kirsch R."/>
            <person name="Pauchet Y."/>
        </authorList>
    </citation>
    <scope>NUCLEOTIDE SEQUENCE [LARGE SCALE GENOMIC DNA]</scope>
    <source>
        <strain evidence="5">EAD_L_NR</strain>
    </source>
</reference>
<evidence type="ECO:0000256" key="3">
    <source>
        <dbReference type="ARBA" id="ARBA00025794"/>
    </source>
</evidence>